<dbReference type="InterPro" id="IPR000014">
    <property type="entry name" value="PAS"/>
</dbReference>
<dbReference type="SMART" id="SM00052">
    <property type="entry name" value="EAL"/>
    <property type="match status" value="1"/>
</dbReference>
<evidence type="ECO:0000313" key="3">
    <source>
        <dbReference type="EMBL" id="SMC14701.1"/>
    </source>
</evidence>
<dbReference type="PROSITE" id="PS50887">
    <property type="entry name" value="GGDEF"/>
    <property type="match status" value="1"/>
</dbReference>
<dbReference type="InterPro" id="IPR029787">
    <property type="entry name" value="Nucleotide_cyclase"/>
</dbReference>
<dbReference type="InterPro" id="IPR000160">
    <property type="entry name" value="GGDEF_dom"/>
</dbReference>
<dbReference type="SMART" id="SM00267">
    <property type="entry name" value="GGDEF"/>
    <property type="match status" value="1"/>
</dbReference>
<dbReference type="NCBIfam" id="TIGR00229">
    <property type="entry name" value="sensory_box"/>
    <property type="match status" value="1"/>
</dbReference>
<dbReference type="PANTHER" id="PTHR44757:SF2">
    <property type="entry name" value="BIOFILM ARCHITECTURE MAINTENANCE PROTEIN MBAA"/>
    <property type="match status" value="1"/>
</dbReference>
<dbReference type="Pfam" id="PF00990">
    <property type="entry name" value="GGDEF"/>
    <property type="match status" value="1"/>
</dbReference>
<accession>A0A1X7BYK9</accession>
<name>A0A1X7BYK9_9RHOB</name>
<dbReference type="Proteomes" id="UP000193224">
    <property type="component" value="Unassembled WGS sequence"/>
</dbReference>
<evidence type="ECO:0000259" key="2">
    <source>
        <dbReference type="PROSITE" id="PS50887"/>
    </source>
</evidence>
<dbReference type="GO" id="GO:0003824">
    <property type="term" value="F:catalytic activity"/>
    <property type="evidence" value="ECO:0007669"/>
    <property type="project" value="UniProtKB-ARBA"/>
</dbReference>
<dbReference type="InterPro" id="IPR035965">
    <property type="entry name" value="PAS-like_dom_sf"/>
</dbReference>
<dbReference type="InterPro" id="IPR043128">
    <property type="entry name" value="Rev_trsase/Diguanyl_cyclase"/>
</dbReference>
<feature type="domain" description="EAL" evidence="1">
    <location>
        <begin position="315"/>
        <end position="566"/>
    </location>
</feature>
<dbReference type="SUPFAM" id="SSF55073">
    <property type="entry name" value="Nucleotide cyclase"/>
    <property type="match status" value="1"/>
</dbReference>
<dbReference type="InterPro" id="IPR001633">
    <property type="entry name" value="EAL_dom"/>
</dbReference>
<dbReference type="CDD" id="cd01948">
    <property type="entry name" value="EAL"/>
    <property type="match status" value="1"/>
</dbReference>
<dbReference type="Gene3D" id="3.30.70.270">
    <property type="match status" value="1"/>
</dbReference>
<dbReference type="SUPFAM" id="SSF141868">
    <property type="entry name" value="EAL domain-like"/>
    <property type="match status" value="1"/>
</dbReference>
<reference evidence="3 4" key="1">
    <citation type="submission" date="2017-03" db="EMBL/GenBank/DDBJ databases">
        <authorList>
            <person name="Afonso C.L."/>
            <person name="Miller P.J."/>
            <person name="Scott M.A."/>
            <person name="Spackman E."/>
            <person name="Goraichik I."/>
            <person name="Dimitrov K.M."/>
            <person name="Suarez D.L."/>
            <person name="Swayne D.E."/>
        </authorList>
    </citation>
    <scope>NUCLEOTIDE SEQUENCE [LARGE SCALE GENOMIC DNA]</scope>
    <source>
        <strain evidence="3 4">CECT 7745</strain>
    </source>
</reference>
<dbReference type="EMBL" id="FWXB01000038">
    <property type="protein sequence ID" value="SMC14701.1"/>
    <property type="molecule type" value="Genomic_DNA"/>
</dbReference>
<dbReference type="NCBIfam" id="TIGR00254">
    <property type="entry name" value="GGDEF"/>
    <property type="match status" value="1"/>
</dbReference>
<dbReference type="PANTHER" id="PTHR44757">
    <property type="entry name" value="DIGUANYLATE CYCLASE DGCP"/>
    <property type="match status" value="1"/>
</dbReference>
<evidence type="ECO:0000313" key="4">
    <source>
        <dbReference type="Proteomes" id="UP000193224"/>
    </source>
</evidence>
<evidence type="ECO:0000259" key="1">
    <source>
        <dbReference type="PROSITE" id="PS50883"/>
    </source>
</evidence>
<dbReference type="InterPro" id="IPR035919">
    <property type="entry name" value="EAL_sf"/>
</dbReference>
<dbReference type="AlphaFoldDB" id="A0A1X7BYK9"/>
<proteinExistence type="predicted"/>
<feature type="domain" description="GGDEF" evidence="2">
    <location>
        <begin position="173"/>
        <end position="306"/>
    </location>
</feature>
<dbReference type="Pfam" id="PF00563">
    <property type="entry name" value="EAL"/>
    <property type="match status" value="1"/>
</dbReference>
<dbReference type="PROSITE" id="PS50883">
    <property type="entry name" value="EAL"/>
    <property type="match status" value="1"/>
</dbReference>
<sequence>MEFQWCNKAFTTITGYEAEDALGQRGTILIGPDLEQGVHLYIIEKLMNWENFSTKALNNRKNGEVYLQRMSWTHLSDPETGNHWWLCSILELEEERTAPVEPVTKDPSMTDRESYARVVEKVHRLEKENTRLHKLAQSVAKDANEDALTGLSNRRHFEVELKTWIGNLKKHGTEFAVLYIDLDRFKFVNDTLGHDAGDRLLVSVANMLRQMTDKSDLVARLGGDEFVILKPLGNSALKVSGLADEIVHTMQAPFTFDGKSTSCSVSVGMAIAKANMENPEQVVVDADMALYHAKEQGKGRWSFFTDQMHAKSVATMQLASDLLLACERQEFIPYFQPLIDAQTGRIACAEMLVRWSHPTEGILAPAAFLDTAAQIGILKRIDEIIFASLHGALARLDEARVDLPRVAVNVSAGRLADPTFIHDIKSSGIKPERLTVEILESVYLDRMGDVVRWTIDELDELGVTIALDDFGTGHASVQGLLEIRPAILKIDRHFIQPLAADPSTRPLAASIIGIGKSLGMRVVAEGVESEEHARLVSEMGCDYLQGFHFGRPMSEDDLRDRLTETGGMFWPDALSDVDNNVVRGTGKAV</sequence>
<protein>
    <submittedName>
        <fullName evidence="3">Phytochrome-like protein cph2</fullName>
    </submittedName>
</protein>
<dbReference type="InterPro" id="IPR052155">
    <property type="entry name" value="Biofilm_reg_signaling"/>
</dbReference>
<dbReference type="Gene3D" id="3.20.20.450">
    <property type="entry name" value="EAL domain"/>
    <property type="match status" value="1"/>
</dbReference>
<dbReference type="FunFam" id="3.30.70.270:FF:000001">
    <property type="entry name" value="Diguanylate cyclase domain protein"/>
    <property type="match status" value="1"/>
</dbReference>
<dbReference type="SUPFAM" id="SSF55785">
    <property type="entry name" value="PYP-like sensor domain (PAS domain)"/>
    <property type="match status" value="1"/>
</dbReference>
<gene>
    <name evidence="3" type="primary">cph2_4</name>
    <name evidence="3" type="ORF">ROA7745_04571</name>
</gene>
<dbReference type="Gene3D" id="3.30.450.20">
    <property type="entry name" value="PAS domain"/>
    <property type="match status" value="1"/>
</dbReference>
<dbReference type="CDD" id="cd01949">
    <property type="entry name" value="GGDEF"/>
    <property type="match status" value="1"/>
</dbReference>
<organism evidence="3 4">
    <name type="scientific">Roseovarius aestuarii</name>
    <dbReference type="NCBI Taxonomy" id="475083"/>
    <lineage>
        <taxon>Bacteria</taxon>
        <taxon>Pseudomonadati</taxon>
        <taxon>Pseudomonadota</taxon>
        <taxon>Alphaproteobacteria</taxon>
        <taxon>Rhodobacterales</taxon>
        <taxon>Roseobacteraceae</taxon>
        <taxon>Roseovarius</taxon>
    </lineage>
</organism>
<keyword evidence="4" id="KW-1185">Reference proteome</keyword>